<dbReference type="EMBL" id="JWTB01000008">
    <property type="protein sequence ID" value="KIC68714.1"/>
    <property type="molecule type" value="Genomic_DNA"/>
</dbReference>
<evidence type="ECO:0000256" key="7">
    <source>
        <dbReference type="SAM" id="MobiDB-lite"/>
    </source>
</evidence>
<evidence type="ECO:0000313" key="9">
    <source>
        <dbReference type="EMBL" id="KIC68714.1"/>
    </source>
</evidence>
<organism evidence="9 10">
    <name type="scientific">Pseudarthrobacter phenanthrenivorans</name>
    <name type="common">Arthrobacter phenanthrenivorans</name>
    <dbReference type="NCBI Taxonomy" id="361575"/>
    <lineage>
        <taxon>Bacteria</taxon>
        <taxon>Bacillati</taxon>
        <taxon>Actinomycetota</taxon>
        <taxon>Actinomycetes</taxon>
        <taxon>Micrococcales</taxon>
        <taxon>Micrococcaceae</taxon>
        <taxon>Pseudarthrobacter</taxon>
    </lineage>
</organism>
<protein>
    <recommendedName>
        <fullName evidence="8">Resolvase/invertase-type recombinase catalytic domain-containing protein</fullName>
    </recommendedName>
</protein>
<evidence type="ECO:0000256" key="5">
    <source>
        <dbReference type="PIRSR" id="PIRSR606118-50"/>
    </source>
</evidence>
<evidence type="ECO:0000256" key="4">
    <source>
        <dbReference type="ARBA" id="ARBA00023172"/>
    </source>
</evidence>
<dbReference type="InterPro" id="IPR006118">
    <property type="entry name" value="Recombinase_CS"/>
</dbReference>
<dbReference type="RefSeq" id="WP_043450419.1">
    <property type="nucleotide sequence ID" value="NZ_JWTB01000008.1"/>
</dbReference>
<sequence length="199" mass="21484">MAAIGYARVSTAGQSLEAQEAQLKAAGCDVIYSDVMTGRAASRPEWDACRKSLREGDALVITRLDRAGRSLRHLIDISDELDRKGVALKVLDQSIDTSTSHGRFMFQALAIVSEFEAALVSERTRNALAARPRGRKGGRPKALSPRAQQRAQALYDAKEMTVKEIAGAFGVSEATLYRYIVTDADRKKAKAGAGTGAEK</sequence>
<dbReference type="Gene3D" id="3.40.50.1390">
    <property type="entry name" value="Resolvase, N-terminal catalytic domain"/>
    <property type="match status" value="1"/>
</dbReference>
<dbReference type="SUPFAM" id="SSF46689">
    <property type="entry name" value="Homeodomain-like"/>
    <property type="match status" value="1"/>
</dbReference>
<dbReference type="InterPro" id="IPR050639">
    <property type="entry name" value="SSR_resolvase"/>
</dbReference>
<feature type="region of interest" description="Disordered" evidence="7">
    <location>
        <begin position="129"/>
        <end position="149"/>
    </location>
</feature>
<evidence type="ECO:0000259" key="8">
    <source>
        <dbReference type="PROSITE" id="PS51736"/>
    </source>
</evidence>
<dbReference type="PROSITE" id="PS00397">
    <property type="entry name" value="RECOMBINASES_1"/>
    <property type="match status" value="1"/>
</dbReference>
<keyword evidence="3" id="KW-0238">DNA-binding</keyword>
<dbReference type="AlphaFoldDB" id="A0A0B4D5T7"/>
<dbReference type="SUPFAM" id="SSF53041">
    <property type="entry name" value="Resolvase-like"/>
    <property type="match status" value="1"/>
</dbReference>
<evidence type="ECO:0000256" key="1">
    <source>
        <dbReference type="ARBA" id="ARBA00009913"/>
    </source>
</evidence>
<dbReference type="GO" id="GO:0000150">
    <property type="term" value="F:DNA strand exchange activity"/>
    <property type="evidence" value="ECO:0007669"/>
    <property type="project" value="InterPro"/>
</dbReference>
<dbReference type="InterPro" id="IPR036162">
    <property type="entry name" value="Resolvase-like_N_sf"/>
</dbReference>
<dbReference type="InterPro" id="IPR009057">
    <property type="entry name" value="Homeodomain-like_sf"/>
</dbReference>
<feature type="domain" description="Resolvase/invertase-type recombinase catalytic" evidence="8">
    <location>
        <begin position="2"/>
        <end position="135"/>
    </location>
</feature>
<evidence type="ECO:0000313" key="10">
    <source>
        <dbReference type="Proteomes" id="UP000031196"/>
    </source>
</evidence>
<reference evidence="9 10" key="1">
    <citation type="submission" date="2014-12" db="EMBL/GenBank/DDBJ databases">
        <title>Genome sequencing of Arthrobacter phenanthrenivorans SWC37.</title>
        <authorList>
            <person name="Tan P.W."/>
            <person name="Chan K.-G."/>
        </authorList>
    </citation>
    <scope>NUCLEOTIDE SEQUENCE [LARGE SCALE GENOMIC DNA]</scope>
    <source>
        <strain evidence="9 10">SWC37</strain>
    </source>
</reference>
<dbReference type="PROSITE" id="PS51736">
    <property type="entry name" value="RECOMBINASES_3"/>
    <property type="match status" value="1"/>
</dbReference>
<comment type="caution">
    <text evidence="9">The sequence shown here is derived from an EMBL/GenBank/DDBJ whole genome shotgun (WGS) entry which is preliminary data.</text>
</comment>
<dbReference type="InterPro" id="IPR006120">
    <property type="entry name" value="Resolvase_HTH_dom"/>
</dbReference>
<dbReference type="PANTHER" id="PTHR30461:SF26">
    <property type="entry name" value="RESOLVASE HOMOLOG YNEB"/>
    <property type="match status" value="1"/>
</dbReference>
<dbReference type="CDD" id="cd00569">
    <property type="entry name" value="HTH_Hin_like"/>
    <property type="match status" value="1"/>
</dbReference>
<dbReference type="Pfam" id="PF00239">
    <property type="entry name" value="Resolvase"/>
    <property type="match status" value="1"/>
</dbReference>
<dbReference type="OrthoDB" id="3621759at2"/>
<dbReference type="FunFam" id="3.40.50.1390:FF:000001">
    <property type="entry name" value="DNA recombinase"/>
    <property type="match status" value="1"/>
</dbReference>
<feature type="active site" description="O-(5'-phospho-DNA)-serine intermediate" evidence="5 6">
    <location>
        <position position="10"/>
    </location>
</feature>
<dbReference type="Proteomes" id="UP000031196">
    <property type="component" value="Unassembled WGS sequence"/>
</dbReference>
<dbReference type="GO" id="GO:0015074">
    <property type="term" value="P:DNA integration"/>
    <property type="evidence" value="ECO:0007669"/>
    <property type="project" value="UniProtKB-KW"/>
</dbReference>
<keyword evidence="4" id="KW-0233">DNA recombination</keyword>
<dbReference type="CDD" id="cd03768">
    <property type="entry name" value="SR_ResInv"/>
    <property type="match status" value="1"/>
</dbReference>
<gene>
    <name evidence="9" type="ORF">RM50_04450</name>
</gene>
<keyword evidence="2" id="KW-0229">DNA integration</keyword>
<evidence type="ECO:0000256" key="3">
    <source>
        <dbReference type="ARBA" id="ARBA00023125"/>
    </source>
</evidence>
<dbReference type="PANTHER" id="PTHR30461">
    <property type="entry name" value="DNA-INVERTASE FROM LAMBDOID PROPHAGE"/>
    <property type="match status" value="1"/>
</dbReference>
<dbReference type="Gene3D" id="1.10.10.60">
    <property type="entry name" value="Homeodomain-like"/>
    <property type="match status" value="1"/>
</dbReference>
<dbReference type="InterPro" id="IPR006119">
    <property type="entry name" value="Resolv_N"/>
</dbReference>
<dbReference type="SMART" id="SM00857">
    <property type="entry name" value="Resolvase"/>
    <property type="match status" value="1"/>
</dbReference>
<proteinExistence type="inferred from homology"/>
<accession>A0A0B4D5T7</accession>
<name>A0A0B4D5T7_PSEPS</name>
<dbReference type="GO" id="GO:0003677">
    <property type="term" value="F:DNA binding"/>
    <property type="evidence" value="ECO:0007669"/>
    <property type="project" value="UniProtKB-KW"/>
</dbReference>
<dbReference type="Pfam" id="PF02796">
    <property type="entry name" value="HTH_7"/>
    <property type="match status" value="1"/>
</dbReference>
<evidence type="ECO:0000256" key="2">
    <source>
        <dbReference type="ARBA" id="ARBA00022908"/>
    </source>
</evidence>
<evidence type="ECO:0000256" key="6">
    <source>
        <dbReference type="PROSITE-ProRule" id="PRU10137"/>
    </source>
</evidence>
<comment type="similarity">
    <text evidence="1">Belongs to the site-specific recombinase resolvase family.</text>
</comment>